<dbReference type="PANTHER" id="PTHR32305:SF15">
    <property type="entry name" value="PROTEIN RHSA-RELATED"/>
    <property type="match status" value="1"/>
</dbReference>
<dbReference type="RefSeq" id="WP_310027543.1">
    <property type="nucleotide sequence ID" value="NZ_JAVDVI010000013.1"/>
</dbReference>
<dbReference type="EMBL" id="JAVDVI010000013">
    <property type="protein sequence ID" value="MDR6968891.1"/>
    <property type="molecule type" value="Genomic_DNA"/>
</dbReference>
<proteinExistence type="predicted"/>
<organism evidence="1 2">
    <name type="scientific">Flavobacterium arsenatis</name>
    <dbReference type="NCBI Taxonomy" id="1484332"/>
    <lineage>
        <taxon>Bacteria</taxon>
        <taxon>Pseudomonadati</taxon>
        <taxon>Bacteroidota</taxon>
        <taxon>Flavobacteriia</taxon>
        <taxon>Flavobacteriales</taxon>
        <taxon>Flavobacteriaceae</taxon>
        <taxon>Flavobacterium</taxon>
    </lineage>
</organism>
<dbReference type="Proteomes" id="UP001255185">
    <property type="component" value="Unassembled WGS sequence"/>
</dbReference>
<name>A0ABU1TSQ9_9FLAO</name>
<evidence type="ECO:0000313" key="1">
    <source>
        <dbReference type="EMBL" id="MDR6968891.1"/>
    </source>
</evidence>
<reference evidence="1 2" key="1">
    <citation type="submission" date="2023-07" db="EMBL/GenBank/DDBJ databases">
        <title>Sorghum-associated microbial communities from plants grown in Nebraska, USA.</title>
        <authorList>
            <person name="Schachtman D."/>
        </authorList>
    </citation>
    <scope>NUCLEOTIDE SEQUENCE [LARGE SCALE GENOMIC DNA]</scope>
    <source>
        <strain evidence="1 2">3773</strain>
    </source>
</reference>
<comment type="caution">
    <text evidence="1">The sequence shown here is derived from an EMBL/GenBank/DDBJ whole genome shotgun (WGS) entry which is preliminary data.</text>
</comment>
<dbReference type="NCBIfam" id="TIGR03696">
    <property type="entry name" value="Rhs_assc_core"/>
    <property type="match status" value="1"/>
</dbReference>
<dbReference type="PANTHER" id="PTHR32305">
    <property type="match status" value="1"/>
</dbReference>
<evidence type="ECO:0000313" key="2">
    <source>
        <dbReference type="Proteomes" id="UP001255185"/>
    </source>
</evidence>
<sequence length="335" mass="37947">MKHSNYAGEKYEYVRGPGGDGFVILEAVERNKYQYKYNGKEFQDELGLNMYAMDARQYDPAIGRWIVQDPVVHFDFSPYSAFDNNPVFWADPSGADAVYNWGTGKYMDGNNEVSFEQAMASHGLNADGSNQETPPDDITVNSKGEVTNVVKTDRADRYFDEDGTQLFFNDPKFDSQWSGYKKGDKLYTSISTQNILQMILDAGVNFRGGFSGYFGIAFKSHSSADFGFNVLRHKYNMYNTEYDGYEAGNGAFFRVDGQKSIYNFADFSQFLWGGWMRGNTMTLTEASMGAHMNNFLSTIFSIDRSGGISDSEADQRAIQNGYNYINNLISQWRKK</sequence>
<gene>
    <name evidence="1" type="ORF">J2X31_002917</name>
</gene>
<dbReference type="InterPro" id="IPR050708">
    <property type="entry name" value="T6SS_VgrG/RHS"/>
</dbReference>
<protein>
    <submittedName>
        <fullName evidence="1">RHS repeat-associated protein</fullName>
    </submittedName>
</protein>
<accession>A0ABU1TSQ9</accession>
<dbReference type="InterPro" id="IPR022385">
    <property type="entry name" value="Rhs_assc_core"/>
</dbReference>
<dbReference type="Gene3D" id="2.180.10.10">
    <property type="entry name" value="RHS repeat-associated core"/>
    <property type="match status" value="1"/>
</dbReference>
<keyword evidence="2" id="KW-1185">Reference proteome</keyword>